<proteinExistence type="predicted"/>
<protein>
    <submittedName>
        <fullName evidence="1">Uncharacterized protein</fullName>
    </submittedName>
</protein>
<dbReference type="AlphaFoldDB" id="A0A3B0VG05"/>
<evidence type="ECO:0000313" key="1">
    <source>
        <dbReference type="EMBL" id="VAW42465.1"/>
    </source>
</evidence>
<dbReference type="EMBL" id="UOEX01000446">
    <property type="protein sequence ID" value="VAW42465.1"/>
    <property type="molecule type" value="Genomic_DNA"/>
</dbReference>
<feature type="non-terminal residue" evidence="1">
    <location>
        <position position="1"/>
    </location>
</feature>
<sequence>EPPGLSLRPSSIMRVGEARLMDSSIAARFDKLTLTSWIAPWFIFPGCFYSKRLVGEATTDCNGYFSCCFNWWPLQLRQGRLRFDSRPDIIIRITQVINGVANVIYMDPYTSTRWNVTNAHIDFFLDDEEVVCGNGHCYQSEPGSPAFFTRIGDDEVYQISQTTGLYNDLQLKNVAYGHSLYIYGQFGEMLTASDTGHGDPPPYFYYRLSYARRGSSDDEFKFIDVNLNDTRVDKATLNAHSHKLGPYNVNEVASLYEIRNFKDYYWYNPDWIGTWYSWLAERDTGEYILRMEVFDRSGNKLNSDSGLVDYRNGAGIGNGQPPTPLPAMTDHCDLLITLDNKPPKAELTVPAAVNDCGVIPWSQGMSLDLQIKVSQENNRLRGWRLWYTRGVGAEQVSPYGSISNNGLPGHISTTVPGASLLGISSLSTTCAFALRLRAWAHIRNGRNFIYHDQDIDAIAIEKCPECPECF</sequence>
<reference evidence="1" key="1">
    <citation type="submission" date="2018-06" db="EMBL/GenBank/DDBJ databases">
        <authorList>
            <person name="Zhirakovskaya E."/>
        </authorList>
    </citation>
    <scope>NUCLEOTIDE SEQUENCE</scope>
</reference>
<organism evidence="1">
    <name type="scientific">hydrothermal vent metagenome</name>
    <dbReference type="NCBI Taxonomy" id="652676"/>
    <lineage>
        <taxon>unclassified sequences</taxon>
        <taxon>metagenomes</taxon>
        <taxon>ecological metagenomes</taxon>
    </lineage>
</organism>
<gene>
    <name evidence="1" type="ORF">MNBD_DELTA03-1109</name>
</gene>
<accession>A0A3B0VG05</accession>
<name>A0A3B0VG05_9ZZZZ</name>